<evidence type="ECO:0000259" key="1">
    <source>
        <dbReference type="Pfam" id="PF01636"/>
    </source>
</evidence>
<evidence type="ECO:0000313" key="3">
    <source>
        <dbReference type="Proteomes" id="UP000034013"/>
    </source>
</evidence>
<dbReference type="GO" id="GO:0016740">
    <property type="term" value="F:transferase activity"/>
    <property type="evidence" value="ECO:0007669"/>
    <property type="project" value="UniProtKB-KW"/>
</dbReference>
<dbReference type="Proteomes" id="UP000034013">
    <property type="component" value="Unassembled WGS sequence"/>
</dbReference>
<dbReference type="AlphaFoldDB" id="A0A0G0VHM2"/>
<dbReference type="Pfam" id="PF01636">
    <property type="entry name" value="APH"/>
    <property type="match status" value="1"/>
</dbReference>
<sequence length="85" mass="9665">MSLDLGSEKLQTLDKDLEHIDRCISLNLLKRRNFKLATGKTPEDVLDYLTNERPLFSSQTLVHGDFCMPNIIIDENNFGLIDVGD</sequence>
<dbReference type="InterPro" id="IPR011009">
    <property type="entry name" value="Kinase-like_dom_sf"/>
</dbReference>
<proteinExistence type="predicted"/>
<feature type="domain" description="Aminoglycoside phosphotransferase" evidence="1">
    <location>
        <begin position="29"/>
        <end position="83"/>
    </location>
</feature>
<accession>A0A0G0VHM2</accession>
<protein>
    <submittedName>
        <fullName evidence="2">Aminoglycoside phosphotransferase</fullName>
    </submittedName>
</protein>
<gene>
    <name evidence="2" type="ORF">UU16_C0060G0004</name>
</gene>
<keyword evidence="2" id="KW-0808">Transferase</keyword>
<dbReference type="SUPFAM" id="SSF56112">
    <property type="entry name" value="Protein kinase-like (PK-like)"/>
    <property type="match status" value="1"/>
</dbReference>
<dbReference type="InterPro" id="IPR002575">
    <property type="entry name" value="Aminoglycoside_PTrfase"/>
</dbReference>
<dbReference type="Gene3D" id="3.90.1200.10">
    <property type="match status" value="1"/>
</dbReference>
<comment type="caution">
    <text evidence="2">The sequence shown here is derived from an EMBL/GenBank/DDBJ whole genome shotgun (WGS) entry which is preliminary data.</text>
</comment>
<dbReference type="EMBL" id="LBZO01000060">
    <property type="protein sequence ID" value="KKR71530.1"/>
    <property type="molecule type" value="Genomic_DNA"/>
</dbReference>
<reference evidence="2 3" key="1">
    <citation type="journal article" date="2015" name="Nature">
        <title>rRNA introns, odd ribosomes, and small enigmatic genomes across a large radiation of phyla.</title>
        <authorList>
            <person name="Brown C.T."/>
            <person name="Hug L.A."/>
            <person name="Thomas B.C."/>
            <person name="Sharon I."/>
            <person name="Castelle C.J."/>
            <person name="Singh A."/>
            <person name="Wilkins M.J."/>
            <person name="Williams K.H."/>
            <person name="Banfield J.F."/>
        </authorList>
    </citation>
    <scope>NUCLEOTIDE SEQUENCE [LARGE SCALE GENOMIC DNA]</scope>
</reference>
<name>A0A0G0VHM2_9BACT</name>
<evidence type="ECO:0000313" key="2">
    <source>
        <dbReference type="EMBL" id="KKR71530.1"/>
    </source>
</evidence>
<organism evidence="2 3">
    <name type="scientific">Candidatus Woesebacteria bacterium GW2011_GWA2_40_7</name>
    <dbReference type="NCBI Taxonomy" id="1618562"/>
    <lineage>
        <taxon>Bacteria</taxon>
        <taxon>Candidatus Woeseibacteriota</taxon>
    </lineage>
</organism>